<dbReference type="Proteomes" id="UP000250235">
    <property type="component" value="Unassembled WGS sequence"/>
</dbReference>
<reference evidence="1 2" key="1">
    <citation type="journal article" date="2015" name="Proc. Natl. Acad. Sci. U.S.A.">
        <title>The resurrection genome of Boea hygrometrica: A blueprint for survival of dehydration.</title>
        <authorList>
            <person name="Xiao L."/>
            <person name="Yang G."/>
            <person name="Zhang L."/>
            <person name="Yang X."/>
            <person name="Zhao S."/>
            <person name="Ji Z."/>
            <person name="Zhou Q."/>
            <person name="Hu M."/>
            <person name="Wang Y."/>
            <person name="Chen M."/>
            <person name="Xu Y."/>
            <person name="Jin H."/>
            <person name="Xiao X."/>
            <person name="Hu G."/>
            <person name="Bao F."/>
            <person name="Hu Y."/>
            <person name="Wan P."/>
            <person name="Li L."/>
            <person name="Deng X."/>
            <person name="Kuang T."/>
            <person name="Xiang C."/>
            <person name="Zhu J.K."/>
            <person name="Oliver M.J."/>
            <person name="He Y."/>
        </authorList>
    </citation>
    <scope>NUCLEOTIDE SEQUENCE [LARGE SCALE GENOMIC DNA]</scope>
    <source>
        <strain evidence="2">cv. XS01</strain>
    </source>
</reference>
<proteinExistence type="predicted"/>
<accession>A0A2Z7BBX0</accession>
<evidence type="ECO:0000313" key="2">
    <source>
        <dbReference type="Proteomes" id="UP000250235"/>
    </source>
</evidence>
<dbReference type="EMBL" id="KV009396">
    <property type="protein sequence ID" value="KZV29299.1"/>
    <property type="molecule type" value="Genomic_DNA"/>
</dbReference>
<evidence type="ECO:0000313" key="1">
    <source>
        <dbReference type="EMBL" id="KZV29299.1"/>
    </source>
</evidence>
<dbReference type="OrthoDB" id="1100108at2759"/>
<keyword evidence="2" id="KW-1185">Reference proteome</keyword>
<dbReference type="AlphaFoldDB" id="A0A2Z7BBX0"/>
<gene>
    <name evidence="1" type="ORF">F511_08306</name>
</gene>
<organism evidence="1 2">
    <name type="scientific">Dorcoceras hygrometricum</name>
    <dbReference type="NCBI Taxonomy" id="472368"/>
    <lineage>
        <taxon>Eukaryota</taxon>
        <taxon>Viridiplantae</taxon>
        <taxon>Streptophyta</taxon>
        <taxon>Embryophyta</taxon>
        <taxon>Tracheophyta</taxon>
        <taxon>Spermatophyta</taxon>
        <taxon>Magnoliopsida</taxon>
        <taxon>eudicotyledons</taxon>
        <taxon>Gunneridae</taxon>
        <taxon>Pentapetalae</taxon>
        <taxon>asterids</taxon>
        <taxon>lamiids</taxon>
        <taxon>Lamiales</taxon>
        <taxon>Gesneriaceae</taxon>
        <taxon>Didymocarpoideae</taxon>
        <taxon>Trichosporeae</taxon>
        <taxon>Loxocarpinae</taxon>
        <taxon>Dorcoceras</taxon>
    </lineage>
</organism>
<sequence length="106" mass="12270">MVKGKGSQVVDIELQETTFGNNHVQAGLDCGIELWMVIHKRPLRFYLLDYGLITRLSCSSTYPAIPEEDRFRRTHFPGISTIALVNLVPGLMNLKERLWLRLTWRK</sequence>
<protein>
    <submittedName>
        <fullName evidence="1">Uncharacterized protein</fullName>
    </submittedName>
</protein>
<name>A0A2Z7BBX0_9LAMI</name>